<dbReference type="Proteomes" id="UP000653056">
    <property type="component" value="Unassembled WGS sequence"/>
</dbReference>
<proteinExistence type="predicted"/>
<evidence type="ECO:0000313" key="2">
    <source>
        <dbReference type="Proteomes" id="UP000653056"/>
    </source>
</evidence>
<protein>
    <submittedName>
        <fullName evidence="1">Uncharacterized protein</fullName>
    </submittedName>
</protein>
<accession>A0ABQ2YR17</accession>
<gene>
    <name evidence="1" type="ORF">GCM10007160_16740</name>
</gene>
<name>A0ABQ2YR17_9GAMM</name>
<sequence length="152" mass="17795">MKRKPPAGGPEGAENWTLEEIENYIIEERKKPFHRAQGKITQFVNGCVMDPDFKESPALLMLLLMLRDVLAKEATEEWDLDEYLEPIISEFPSRGGKARHIDNKRDKAFVIQYYEDHKNEFKSTRAAAKAIDEAHLVDIKFRTIYDWLREIE</sequence>
<keyword evidence="2" id="KW-1185">Reference proteome</keyword>
<comment type="caution">
    <text evidence="1">The sequence shown here is derived from an EMBL/GenBank/DDBJ whole genome shotgun (WGS) entry which is preliminary data.</text>
</comment>
<dbReference type="EMBL" id="BMXS01000006">
    <property type="protein sequence ID" value="GGX89969.1"/>
    <property type="molecule type" value="Genomic_DNA"/>
</dbReference>
<reference evidence="2" key="1">
    <citation type="journal article" date="2019" name="Int. J. Syst. Evol. Microbiol.">
        <title>The Global Catalogue of Microorganisms (GCM) 10K type strain sequencing project: providing services to taxonomists for standard genome sequencing and annotation.</title>
        <authorList>
            <consortium name="The Broad Institute Genomics Platform"/>
            <consortium name="The Broad Institute Genome Sequencing Center for Infectious Disease"/>
            <person name="Wu L."/>
            <person name="Ma J."/>
        </authorList>
    </citation>
    <scope>NUCLEOTIDE SEQUENCE [LARGE SCALE GENOMIC DNA]</scope>
    <source>
        <strain evidence="2">KCTC 22228</strain>
    </source>
</reference>
<evidence type="ECO:0000313" key="1">
    <source>
        <dbReference type="EMBL" id="GGX89969.1"/>
    </source>
</evidence>
<organism evidence="1 2">
    <name type="scientific">Litchfieldella qijiaojingensis</name>
    <dbReference type="NCBI Taxonomy" id="980347"/>
    <lineage>
        <taxon>Bacteria</taxon>
        <taxon>Pseudomonadati</taxon>
        <taxon>Pseudomonadota</taxon>
        <taxon>Gammaproteobacteria</taxon>
        <taxon>Oceanospirillales</taxon>
        <taxon>Halomonadaceae</taxon>
        <taxon>Litchfieldella</taxon>
    </lineage>
</organism>
<dbReference type="RefSeq" id="WP_189468095.1">
    <property type="nucleotide sequence ID" value="NZ_BMXS01000006.1"/>
</dbReference>